<feature type="transmembrane region" description="Helical" evidence="9">
    <location>
        <begin position="126"/>
        <end position="150"/>
    </location>
</feature>
<organism evidence="11">
    <name type="scientific">Pedicinus obtusus</name>
    <dbReference type="NCBI Taxonomy" id="592408"/>
    <lineage>
        <taxon>Eukaryota</taxon>
        <taxon>Metazoa</taxon>
        <taxon>Ecdysozoa</taxon>
        <taxon>Arthropoda</taxon>
        <taxon>Hexapoda</taxon>
        <taxon>Insecta</taxon>
        <taxon>Pterygota</taxon>
        <taxon>Neoptera</taxon>
        <taxon>Paraneoptera</taxon>
        <taxon>Psocodea</taxon>
        <taxon>Troctomorpha</taxon>
        <taxon>Phthiraptera</taxon>
        <taxon>Anoplura</taxon>
        <taxon>Pedicinidae</taxon>
        <taxon>Pedicinus</taxon>
    </lineage>
</organism>
<dbReference type="EMBL" id="MT792501">
    <property type="protein sequence ID" value="QOJ46167.1"/>
    <property type="molecule type" value="Genomic_DNA"/>
</dbReference>
<evidence type="ECO:0000256" key="9">
    <source>
        <dbReference type="SAM" id="Phobius"/>
    </source>
</evidence>
<evidence type="ECO:0000256" key="2">
    <source>
        <dbReference type="ARBA" id="ARBA00010581"/>
    </source>
</evidence>
<evidence type="ECO:0000313" key="11">
    <source>
        <dbReference type="EMBL" id="QOJ46167.1"/>
    </source>
</evidence>
<dbReference type="GO" id="GO:0004129">
    <property type="term" value="F:cytochrome-c oxidase activity"/>
    <property type="evidence" value="ECO:0007669"/>
    <property type="project" value="InterPro"/>
</dbReference>
<feature type="transmembrane region" description="Helical" evidence="9">
    <location>
        <begin position="20"/>
        <end position="37"/>
    </location>
</feature>
<feature type="transmembrane region" description="Helical" evidence="9">
    <location>
        <begin position="192"/>
        <end position="221"/>
    </location>
</feature>
<dbReference type="SUPFAM" id="SSF81452">
    <property type="entry name" value="Cytochrome c oxidase subunit III-like"/>
    <property type="match status" value="1"/>
</dbReference>
<dbReference type="GO" id="GO:0005739">
    <property type="term" value="C:mitochondrion"/>
    <property type="evidence" value="ECO:0007669"/>
    <property type="project" value="TreeGrafter"/>
</dbReference>
<dbReference type="InterPro" id="IPR024791">
    <property type="entry name" value="Cyt_c/ubiquinol_Oxase_su3"/>
</dbReference>
<dbReference type="CDD" id="cd01665">
    <property type="entry name" value="Cyt_c_Oxidase_III"/>
    <property type="match status" value="1"/>
</dbReference>
<feature type="transmembrane region" description="Helical" evidence="9">
    <location>
        <begin position="162"/>
        <end position="180"/>
    </location>
</feature>
<dbReference type="PANTHER" id="PTHR11403">
    <property type="entry name" value="CYTOCHROME C OXIDASE SUBUNIT III"/>
    <property type="match status" value="1"/>
</dbReference>
<sequence>MFMNGFHPFHILSSSPYPLFASLALMVQVLMVVFWLSTSSSSGLISLFVLLVVLFAWWRDVTRESLYQGCHTSKVMKGLQMGMVMFILSEVMFFFSFFFALFFYFLSPDLYSVGGSFPPEGVVKMAWNGIPLLNSILLLSSGVTITWCHYEVLQGKFSKSMYALGLTSLLGVIFLVLQGFEYYECSFTMADGVYGAVFFMMTGFHGLHVIVGTVFILSMLFRMFMGHFSENHHLGFEMAAWYWHFVDVVWLLLFICLYWWV</sequence>
<proteinExistence type="inferred from homology"/>
<evidence type="ECO:0000256" key="1">
    <source>
        <dbReference type="ARBA" id="ARBA00004141"/>
    </source>
</evidence>
<comment type="function">
    <text evidence="8">Component of the cytochrome c oxidase, the last enzyme in the mitochondrial electron transport chain which drives oxidative phosphorylation. The respiratory chain contains 3 multisubunit complexes succinate dehydrogenase (complex II, CII), ubiquinol-cytochrome c oxidoreductase (cytochrome b-c1 complex, complex III, CIII) and cytochrome c oxidase (complex IV, CIV), that cooperate to transfer electrons derived from NADH and succinate to molecular oxygen, creating an electrochemical gradient over the inner membrane that drives transmembrane transport and the ATP synthase. Cytochrome c oxidase is the component of the respiratory chain that catalyzes the reduction of oxygen to water. Electrons originating from reduced cytochrome c in the intermembrane space (IMS) are transferred via the dinuclear copper A center (CU(A)) of subunit 2 and heme A of subunit 1 to the active site in subunit 1, a binuclear center (BNC) formed by heme A3 and copper B (CU(B)). The BNC reduces molecular oxygen to 2 water molecules using 4 electrons from cytochrome c in the IMS and 4 protons from the mitochondrial matrix.</text>
</comment>
<keyword evidence="7 9" id="KW-0472">Membrane</keyword>
<evidence type="ECO:0000256" key="6">
    <source>
        <dbReference type="ARBA" id="ARBA00022989"/>
    </source>
</evidence>
<keyword evidence="6 9" id="KW-1133">Transmembrane helix</keyword>
<comment type="subcellular location">
    <subcellularLocation>
        <location evidence="1">Membrane</location>
        <topology evidence="1">Multi-pass membrane protein</topology>
    </subcellularLocation>
</comment>
<feature type="transmembrane region" description="Helical" evidence="9">
    <location>
        <begin position="241"/>
        <end position="260"/>
    </location>
</feature>
<keyword evidence="4 8" id="KW-0812">Transmembrane</keyword>
<evidence type="ECO:0000256" key="5">
    <source>
        <dbReference type="ARBA" id="ARBA00022967"/>
    </source>
</evidence>
<keyword evidence="8 11" id="KW-0496">Mitochondrion</keyword>
<comment type="similarity">
    <text evidence="2 8">Belongs to the cytochrome c oxidase subunit 3 family.</text>
</comment>
<evidence type="ECO:0000256" key="3">
    <source>
        <dbReference type="ARBA" id="ARBA00015944"/>
    </source>
</evidence>
<dbReference type="InterPro" id="IPR033945">
    <property type="entry name" value="Cyt_c_oxase_su3_dom"/>
</dbReference>
<feature type="transmembrane region" description="Helical" evidence="9">
    <location>
        <begin position="43"/>
        <end position="61"/>
    </location>
</feature>
<geneLocation type="mitochondrion" evidence="11"/>
<dbReference type="InterPro" id="IPR000298">
    <property type="entry name" value="Cyt_c_oxidase-like_su3"/>
</dbReference>
<accession>A0A7L9CYD5</accession>
<dbReference type="GO" id="GO:0016020">
    <property type="term" value="C:membrane"/>
    <property type="evidence" value="ECO:0007669"/>
    <property type="project" value="UniProtKB-SubCell"/>
</dbReference>
<feature type="domain" description="Heme-copper oxidase subunit III family profile" evidence="10">
    <location>
        <begin position="5"/>
        <end position="261"/>
    </location>
</feature>
<dbReference type="Gene3D" id="1.20.120.80">
    <property type="entry name" value="Cytochrome c oxidase, subunit III, four-helix bundle"/>
    <property type="match status" value="1"/>
</dbReference>
<dbReference type="InterPro" id="IPR013833">
    <property type="entry name" value="Cyt_c_oxidase_su3_a-hlx"/>
</dbReference>
<dbReference type="PROSITE" id="PS50253">
    <property type="entry name" value="COX3"/>
    <property type="match status" value="1"/>
</dbReference>
<evidence type="ECO:0000256" key="8">
    <source>
        <dbReference type="RuleBase" id="RU003375"/>
    </source>
</evidence>
<dbReference type="AlphaFoldDB" id="A0A7L9CYD5"/>
<dbReference type="InterPro" id="IPR035973">
    <property type="entry name" value="Cyt_c_oxidase_su3-like_sf"/>
</dbReference>
<keyword evidence="5" id="KW-1278">Translocase</keyword>
<dbReference type="Pfam" id="PF00510">
    <property type="entry name" value="COX3"/>
    <property type="match status" value="1"/>
</dbReference>
<protein>
    <recommendedName>
        <fullName evidence="3 8">Cytochrome c oxidase subunit 3</fullName>
    </recommendedName>
</protein>
<gene>
    <name evidence="11" type="primary">cox3</name>
</gene>
<evidence type="ECO:0000256" key="4">
    <source>
        <dbReference type="ARBA" id="ARBA00022692"/>
    </source>
</evidence>
<reference evidence="11" key="1">
    <citation type="journal article" date="2020" name="Genomics">
        <title>Fragmented mitochondrial genomes evolved in opposite directions between closely related macaque louse Pedicinus obtusus and colobus louse Pedicinus badii.</title>
        <authorList>
            <person name="Fu Y.-T."/>
            <person name="Dong Y."/>
            <person name="Wang W."/>
            <person name="Nie Y."/>
            <person name="Liu G.-H."/>
            <person name="Shao R."/>
        </authorList>
    </citation>
    <scope>NUCLEOTIDE SEQUENCE</scope>
    <source>
        <strain evidence="11">7</strain>
    </source>
</reference>
<name>A0A7L9CYD5_9NEOP</name>
<evidence type="ECO:0000259" key="10">
    <source>
        <dbReference type="PROSITE" id="PS50253"/>
    </source>
</evidence>
<feature type="transmembrane region" description="Helical" evidence="9">
    <location>
        <begin position="82"/>
        <end position="106"/>
    </location>
</feature>
<dbReference type="PANTHER" id="PTHR11403:SF7">
    <property type="entry name" value="CYTOCHROME C OXIDASE SUBUNIT 3"/>
    <property type="match status" value="1"/>
</dbReference>
<dbReference type="Gene3D" id="1.10.287.70">
    <property type="match status" value="1"/>
</dbReference>
<evidence type="ECO:0000256" key="7">
    <source>
        <dbReference type="ARBA" id="ARBA00023136"/>
    </source>
</evidence>
<dbReference type="GO" id="GO:0006123">
    <property type="term" value="P:mitochondrial electron transport, cytochrome c to oxygen"/>
    <property type="evidence" value="ECO:0007669"/>
    <property type="project" value="TreeGrafter"/>
</dbReference>